<dbReference type="STRING" id="583356.Igag_0680"/>
<dbReference type="Proteomes" id="UP000001304">
    <property type="component" value="Chromosome"/>
</dbReference>
<dbReference type="Gene3D" id="1.20.120.330">
    <property type="entry name" value="Nucleotidyltransferases domain 2"/>
    <property type="match status" value="1"/>
</dbReference>
<dbReference type="PANTHER" id="PTHR34237:SF4">
    <property type="entry name" value="PAREP1 FAMILY PROTEIN"/>
    <property type="match status" value="1"/>
</dbReference>
<dbReference type="BioCyc" id="IAGG583356:GHAH-676-MONOMER"/>
<reference evidence="1 2" key="1">
    <citation type="journal article" date="2010" name="Stand. Genomic Sci.">
        <title>Complete genome sequence of Ignisphaera aggregans type strain (AQ1.S1).</title>
        <authorList>
            <person name="Goker M."/>
            <person name="Held B."/>
            <person name="Lapidus A."/>
            <person name="Nolan M."/>
            <person name="Spring S."/>
            <person name="Yasawong M."/>
            <person name="Lucas S."/>
            <person name="Glavina Del Rio T."/>
            <person name="Tice H."/>
            <person name="Cheng J.F."/>
            <person name="Goodwin L."/>
            <person name="Tapia R."/>
            <person name="Pitluck S."/>
            <person name="Liolios K."/>
            <person name="Ivanova N."/>
            <person name="Mavromatis K."/>
            <person name="Mikhailova N."/>
            <person name="Pati A."/>
            <person name="Chen A."/>
            <person name="Palaniappan K."/>
            <person name="Brambilla E."/>
            <person name="Land M."/>
            <person name="Hauser L."/>
            <person name="Chang Y.J."/>
            <person name="Jeffries C.D."/>
            <person name="Brettin T."/>
            <person name="Detter J.C."/>
            <person name="Han C."/>
            <person name="Rohde M."/>
            <person name="Sikorski J."/>
            <person name="Woyke T."/>
            <person name="Bristow J."/>
            <person name="Eisen J.A."/>
            <person name="Markowitz V."/>
            <person name="Hugenholtz P."/>
            <person name="Kyrpides N.C."/>
            <person name="Klenk H.P."/>
        </authorList>
    </citation>
    <scope>NUCLEOTIDE SEQUENCE [LARGE SCALE GENOMIC DNA]</scope>
    <source>
        <strain evidence="2">DSM 17230 / JCM 13409 / AQ1.S1</strain>
    </source>
</reference>
<dbReference type="Pfam" id="PF05942">
    <property type="entry name" value="PaREP1"/>
    <property type="match status" value="1"/>
</dbReference>
<keyword evidence="2" id="KW-1185">Reference proteome</keyword>
<accession>E0SSW0</accession>
<dbReference type="InterPro" id="IPR010268">
    <property type="entry name" value="PaREP1"/>
</dbReference>
<dbReference type="PANTHER" id="PTHR34237">
    <property type="entry name" value="PAREP8-RELATED"/>
    <property type="match status" value="1"/>
</dbReference>
<name>E0SSW0_IGNAA</name>
<sequence length="131" mass="15325">MQYRSKLHEVIDLCRKYIDEAIDLLQKGDSIQASEKLYKVVEEALKILAEIHGLEAYRKSAEIGRWSVSRLEEAAKQLATIYGDSIYDSWKIAYERLHIEGFHEKKLTPEDIREEIDKVIYLVSLLEILTR</sequence>
<evidence type="ECO:0000313" key="2">
    <source>
        <dbReference type="Proteomes" id="UP000001304"/>
    </source>
</evidence>
<organism evidence="1 2">
    <name type="scientific">Ignisphaera aggregans (strain DSM 17230 / JCM 13409 / AQ1.S1)</name>
    <dbReference type="NCBI Taxonomy" id="583356"/>
    <lineage>
        <taxon>Archaea</taxon>
        <taxon>Thermoproteota</taxon>
        <taxon>Thermoprotei</taxon>
        <taxon>Desulfurococcales</taxon>
        <taxon>Desulfurococcaceae</taxon>
        <taxon>Ignisphaera</taxon>
    </lineage>
</organism>
<evidence type="ECO:0000313" key="1">
    <source>
        <dbReference type="EMBL" id="ADM27510.1"/>
    </source>
</evidence>
<dbReference type="EMBL" id="CP002098">
    <property type="protein sequence ID" value="ADM27510.1"/>
    <property type="molecule type" value="Genomic_DNA"/>
</dbReference>
<dbReference type="HOGENOM" id="CLU_115256_0_0_2"/>
<protein>
    <submittedName>
        <fullName evidence="1">PaREP1 family protein</fullName>
    </submittedName>
</protein>
<dbReference type="KEGG" id="iag:Igag_0680"/>
<gene>
    <name evidence="1" type="ordered locus">Igag_0680</name>
</gene>
<dbReference type="AlphaFoldDB" id="E0SSW0"/>
<proteinExistence type="predicted"/>